<protein>
    <submittedName>
        <fullName evidence="1">Uncharacterized protein</fullName>
    </submittedName>
</protein>
<evidence type="ECO:0000313" key="1">
    <source>
        <dbReference type="EMBL" id="QLF86314.1"/>
    </source>
</evidence>
<dbReference type="EMBL" id="MT586120">
    <property type="protein sequence ID" value="QLF86314.1"/>
    <property type="molecule type" value="Genomic_DNA"/>
</dbReference>
<gene>
    <name evidence="1" type="ORF">CC030809_00266</name>
</gene>
<reference evidence="1 2" key="2">
    <citation type="submission" date="2020-07" db="EMBL/GenBank/DDBJ databases">
        <title>Signatures of coevolution in a cyanophage population.</title>
        <authorList>
            <person name="Abebe J."/>
        </authorList>
    </citation>
    <scope>NUCLEOTIDE SEQUENCE [LARGE SCALE GENOMIC DNA]</scope>
    <source>
        <strain evidence="1">0809CC03</strain>
    </source>
</reference>
<organism evidence="1 2">
    <name type="scientific">Synechococcus phage S-CAM7</name>
    <dbReference type="NCBI Taxonomy" id="1883368"/>
    <lineage>
        <taxon>Viruses</taxon>
        <taxon>Duplodnaviria</taxon>
        <taxon>Heunggongvirae</taxon>
        <taxon>Uroviricota</taxon>
        <taxon>Caudoviricetes</taxon>
        <taxon>Pantevenvirales</taxon>
        <taxon>Kyanoviridae</taxon>
        <taxon>Mazuvirus</taxon>
        <taxon>Mazuvirus scam7</taxon>
    </lineage>
</organism>
<name>A0A7D5FNI2_9CAUD</name>
<accession>A0A7D5FNI2</accession>
<dbReference type="Proteomes" id="UP000510897">
    <property type="component" value="Segment"/>
</dbReference>
<reference evidence="1 2" key="1">
    <citation type="submission" date="2020-06" db="EMBL/GenBank/DDBJ databases">
        <authorList>
            <person name="Puxty R.J."/>
            <person name="Weihe C."/>
            <person name="Marston M.F."/>
            <person name="Martiny J.B.H."/>
        </authorList>
    </citation>
    <scope>NUCLEOTIDE SEQUENCE [LARGE SCALE GENOMIC DNA]</scope>
    <source>
        <strain evidence="1">0809CC03</strain>
    </source>
</reference>
<evidence type="ECO:0000313" key="2">
    <source>
        <dbReference type="Proteomes" id="UP000510897"/>
    </source>
</evidence>
<sequence>MNTLDIIRQKELKARKLHEARLLMARLNQRANNA</sequence>
<proteinExistence type="predicted"/>